<organism evidence="1 2">
    <name type="scientific">Sphaerobolus stellatus (strain SS14)</name>
    <dbReference type="NCBI Taxonomy" id="990650"/>
    <lineage>
        <taxon>Eukaryota</taxon>
        <taxon>Fungi</taxon>
        <taxon>Dikarya</taxon>
        <taxon>Basidiomycota</taxon>
        <taxon>Agaricomycotina</taxon>
        <taxon>Agaricomycetes</taxon>
        <taxon>Phallomycetidae</taxon>
        <taxon>Geastrales</taxon>
        <taxon>Sphaerobolaceae</taxon>
        <taxon>Sphaerobolus</taxon>
    </lineage>
</organism>
<protein>
    <submittedName>
        <fullName evidence="1">Uncharacterized protein</fullName>
    </submittedName>
</protein>
<name>A0A0C9V6F7_SPHS4</name>
<dbReference type="AlphaFoldDB" id="A0A0C9V6F7"/>
<reference evidence="1 2" key="1">
    <citation type="submission" date="2014-06" db="EMBL/GenBank/DDBJ databases">
        <title>Evolutionary Origins and Diversification of the Mycorrhizal Mutualists.</title>
        <authorList>
            <consortium name="DOE Joint Genome Institute"/>
            <consortium name="Mycorrhizal Genomics Consortium"/>
            <person name="Kohler A."/>
            <person name="Kuo A."/>
            <person name="Nagy L.G."/>
            <person name="Floudas D."/>
            <person name="Copeland A."/>
            <person name="Barry K.W."/>
            <person name="Cichocki N."/>
            <person name="Veneault-Fourrey C."/>
            <person name="LaButti K."/>
            <person name="Lindquist E.A."/>
            <person name="Lipzen A."/>
            <person name="Lundell T."/>
            <person name="Morin E."/>
            <person name="Murat C."/>
            <person name="Riley R."/>
            <person name="Ohm R."/>
            <person name="Sun H."/>
            <person name="Tunlid A."/>
            <person name="Henrissat B."/>
            <person name="Grigoriev I.V."/>
            <person name="Hibbett D.S."/>
            <person name="Martin F."/>
        </authorList>
    </citation>
    <scope>NUCLEOTIDE SEQUENCE [LARGE SCALE GENOMIC DNA]</scope>
    <source>
        <strain evidence="1 2">SS14</strain>
    </source>
</reference>
<dbReference type="EMBL" id="KN837129">
    <property type="protein sequence ID" value="KIJ42564.1"/>
    <property type="molecule type" value="Genomic_DNA"/>
</dbReference>
<evidence type="ECO:0000313" key="1">
    <source>
        <dbReference type="EMBL" id="KIJ42564.1"/>
    </source>
</evidence>
<evidence type="ECO:0000313" key="2">
    <source>
        <dbReference type="Proteomes" id="UP000054279"/>
    </source>
</evidence>
<proteinExistence type="predicted"/>
<dbReference type="HOGENOM" id="CLU_2211662_0_0_1"/>
<accession>A0A0C9V6F7</accession>
<dbReference type="Proteomes" id="UP000054279">
    <property type="component" value="Unassembled WGS sequence"/>
</dbReference>
<sequence length="107" mass="10815">MSKRSVGGLPHVWSQHTSSGLLYSSQLVTGAPGPVRDLHGLGSALAILGAASSTSALIAVKFSTMIAAVIGLAPVSSGYPMDDSSSAKASRKICMIACSLQVLSLIT</sequence>
<keyword evidence="2" id="KW-1185">Reference proteome</keyword>
<gene>
    <name evidence="1" type="ORF">M422DRAFT_254348</name>
</gene>